<keyword evidence="3" id="KW-1185">Reference proteome</keyword>
<feature type="non-terminal residue" evidence="2">
    <location>
        <position position="1"/>
    </location>
</feature>
<protein>
    <submittedName>
        <fullName evidence="2">Sodium/bile acid cotransporter 7</fullName>
    </submittedName>
</protein>
<dbReference type="InterPro" id="IPR016833">
    <property type="entry name" value="Put_Na-Bile_cotransptr"/>
</dbReference>
<sequence length="399" mass="45217">MEKEKEFRCAGCEGNLPCSECRFLDTICQCCEWQGHIVQACRASKNYVLRQRRSTHPWDREKQPGSCWNQATRNRRGKEATNGRDETHQAVAVGHFNTTNARKIHVQITIEGWMEVDSGSYLSMVSWATIKRLIPDISRKQFKGQTLTKSSGFTPADTVAIIFCSTHKSLTLGFVLSLKFLRCSELNACVGIPMLKIVFEGYKHLSLISVPLLIYHPAQILLGSILVPTIKSWMISRQKIVQKWVLRDGMRSRGGCGQKTVNKTYNQAGFCSVGEKMTNRTLLNYIYIEQHLLNSRYTTTIPTDLPRVTAVSSVQDFDEHFYQTDLERKQSRCHLGASNKSSDQEYQGGRLENVLQLLPTTIIIYMVEGGSPARQENEDANISEDRKIATKPPGFAEQR</sequence>
<comment type="caution">
    <text evidence="2">The sequence shown here is derived from an EMBL/GenBank/DDBJ whole genome shotgun (WGS) entry which is preliminary data.</text>
</comment>
<dbReference type="OrthoDB" id="188035at2759"/>
<feature type="region of interest" description="Disordered" evidence="1">
    <location>
        <begin position="373"/>
        <end position="399"/>
    </location>
</feature>
<name>V8PDM0_OPHHA</name>
<evidence type="ECO:0000313" key="2">
    <source>
        <dbReference type="EMBL" id="ETE72046.1"/>
    </source>
</evidence>
<evidence type="ECO:0000256" key="1">
    <source>
        <dbReference type="SAM" id="MobiDB-lite"/>
    </source>
</evidence>
<dbReference type="AlphaFoldDB" id="V8PDM0"/>
<reference evidence="2 3" key="1">
    <citation type="journal article" date="2013" name="Proc. Natl. Acad. Sci. U.S.A.">
        <title>The king cobra genome reveals dynamic gene evolution and adaptation in the snake venom system.</title>
        <authorList>
            <person name="Vonk F.J."/>
            <person name="Casewell N.R."/>
            <person name="Henkel C.V."/>
            <person name="Heimberg A.M."/>
            <person name="Jansen H.J."/>
            <person name="McCleary R.J."/>
            <person name="Kerkkamp H.M."/>
            <person name="Vos R.A."/>
            <person name="Guerreiro I."/>
            <person name="Calvete J.J."/>
            <person name="Wuster W."/>
            <person name="Woods A.E."/>
            <person name="Logan J.M."/>
            <person name="Harrison R.A."/>
            <person name="Castoe T.A."/>
            <person name="de Koning A.P."/>
            <person name="Pollock D.D."/>
            <person name="Yandell M."/>
            <person name="Calderon D."/>
            <person name="Renjifo C."/>
            <person name="Currier R.B."/>
            <person name="Salgado D."/>
            <person name="Pla D."/>
            <person name="Sanz L."/>
            <person name="Hyder A.S."/>
            <person name="Ribeiro J.M."/>
            <person name="Arntzen J.W."/>
            <person name="van den Thillart G.E."/>
            <person name="Boetzer M."/>
            <person name="Pirovano W."/>
            <person name="Dirks R.P."/>
            <person name="Spaink H.P."/>
            <person name="Duboule D."/>
            <person name="McGlinn E."/>
            <person name="Kini R.M."/>
            <person name="Richardson M.K."/>
        </authorList>
    </citation>
    <scope>NUCLEOTIDE SEQUENCE</scope>
    <source>
        <tissue evidence="2">Blood</tissue>
    </source>
</reference>
<dbReference type="EMBL" id="AZIM01000275">
    <property type="protein sequence ID" value="ETE72046.1"/>
    <property type="molecule type" value="Genomic_DNA"/>
</dbReference>
<dbReference type="PANTHER" id="PTHR18640">
    <property type="entry name" value="SOLUTE CARRIER FAMILY 10 MEMBER 7"/>
    <property type="match status" value="1"/>
</dbReference>
<organism evidence="2 3">
    <name type="scientific">Ophiophagus hannah</name>
    <name type="common">King cobra</name>
    <name type="synonym">Naja hannah</name>
    <dbReference type="NCBI Taxonomy" id="8665"/>
    <lineage>
        <taxon>Eukaryota</taxon>
        <taxon>Metazoa</taxon>
        <taxon>Chordata</taxon>
        <taxon>Craniata</taxon>
        <taxon>Vertebrata</taxon>
        <taxon>Euteleostomi</taxon>
        <taxon>Lepidosauria</taxon>
        <taxon>Squamata</taxon>
        <taxon>Bifurcata</taxon>
        <taxon>Unidentata</taxon>
        <taxon>Episquamata</taxon>
        <taxon>Toxicofera</taxon>
        <taxon>Serpentes</taxon>
        <taxon>Colubroidea</taxon>
        <taxon>Elapidae</taxon>
        <taxon>Elapinae</taxon>
        <taxon>Ophiophagus</taxon>
    </lineage>
</organism>
<evidence type="ECO:0000313" key="3">
    <source>
        <dbReference type="Proteomes" id="UP000018936"/>
    </source>
</evidence>
<gene>
    <name evidence="2" type="primary">slc10a7</name>
    <name evidence="2" type="ORF">L345_02130</name>
</gene>
<dbReference type="GO" id="GO:0005886">
    <property type="term" value="C:plasma membrane"/>
    <property type="evidence" value="ECO:0007669"/>
    <property type="project" value="TreeGrafter"/>
</dbReference>
<proteinExistence type="predicted"/>
<dbReference type="Proteomes" id="UP000018936">
    <property type="component" value="Unassembled WGS sequence"/>
</dbReference>
<accession>V8PDM0</accession>
<dbReference type="Pfam" id="PF13593">
    <property type="entry name" value="SBF_like"/>
    <property type="match status" value="1"/>
</dbReference>
<dbReference type="PANTHER" id="PTHR18640:SF5">
    <property type="entry name" value="SODIUM_BILE ACID COTRANSPORTER 7"/>
    <property type="match status" value="1"/>
</dbReference>
<feature type="region of interest" description="Disordered" evidence="1">
    <location>
        <begin position="57"/>
        <end position="84"/>
    </location>
</feature>